<dbReference type="GO" id="GO:0046872">
    <property type="term" value="F:metal ion binding"/>
    <property type="evidence" value="ECO:0007669"/>
    <property type="project" value="InterPro"/>
</dbReference>
<dbReference type="InterPro" id="IPR005875">
    <property type="entry name" value="PurK"/>
</dbReference>
<dbReference type="Pfam" id="PF02222">
    <property type="entry name" value="ATP-grasp"/>
    <property type="match status" value="1"/>
</dbReference>
<dbReference type="Proteomes" id="UP001197378">
    <property type="component" value="Unassembled WGS sequence"/>
</dbReference>
<organism evidence="8 9">
    <name type="scientific">Igneacidithiobacillus copahuensis</name>
    <dbReference type="NCBI Taxonomy" id="2724909"/>
    <lineage>
        <taxon>Bacteria</taxon>
        <taxon>Pseudomonadati</taxon>
        <taxon>Pseudomonadota</taxon>
        <taxon>Acidithiobacillia</taxon>
        <taxon>Acidithiobacillales</taxon>
        <taxon>Acidithiobacillaceae</taxon>
        <taxon>Igneacidithiobacillus</taxon>
    </lineage>
</organism>
<feature type="binding site" evidence="5">
    <location>
        <position position="209"/>
    </location>
    <ligand>
        <name>ATP</name>
        <dbReference type="ChEBI" id="CHEBI:30616"/>
    </ligand>
</feature>
<feature type="binding site" evidence="5">
    <location>
        <begin position="178"/>
        <end position="181"/>
    </location>
    <ligand>
        <name>ATP</name>
        <dbReference type="ChEBI" id="CHEBI:30616"/>
    </ligand>
</feature>
<keyword evidence="4 5" id="KW-0067">ATP-binding</keyword>
<dbReference type="NCBIfam" id="TIGR01161">
    <property type="entry name" value="purK"/>
    <property type="match status" value="1"/>
</dbReference>
<comment type="subunit">
    <text evidence="5 6">Homodimer.</text>
</comment>
<evidence type="ECO:0000256" key="4">
    <source>
        <dbReference type="ARBA" id="ARBA00022840"/>
    </source>
</evidence>
<feature type="binding site" evidence="5">
    <location>
        <position position="143"/>
    </location>
    <ligand>
        <name>ATP</name>
        <dbReference type="ChEBI" id="CHEBI:30616"/>
    </ligand>
</feature>
<dbReference type="GO" id="GO:0005829">
    <property type="term" value="C:cytosol"/>
    <property type="evidence" value="ECO:0007669"/>
    <property type="project" value="TreeGrafter"/>
</dbReference>
<dbReference type="FunFam" id="3.30.1490.20:FF:000015">
    <property type="entry name" value="N5-carboxyaminoimidazole ribonucleotide synthase"/>
    <property type="match status" value="1"/>
</dbReference>
<evidence type="ECO:0000256" key="5">
    <source>
        <dbReference type="HAMAP-Rule" id="MF_01928"/>
    </source>
</evidence>
<feature type="binding site" evidence="5">
    <location>
        <position position="104"/>
    </location>
    <ligand>
        <name>ATP</name>
        <dbReference type="ChEBI" id="CHEBI:30616"/>
    </ligand>
</feature>
<evidence type="ECO:0000313" key="9">
    <source>
        <dbReference type="Proteomes" id="UP001197378"/>
    </source>
</evidence>
<dbReference type="PANTHER" id="PTHR11609:SF5">
    <property type="entry name" value="PHOSPHORIBOSYLAMINOIMIDAZOLE CARBOXYLASE"/>
    <property type="match status" value="1"/>
</dbReference>
<evidence type="ECO:0000256" key="2">
    <source>
        <dbReference type="ARBA" id="ARBA00022741"/>
    </source>
</evidence>
<feature type="binding site" evidence="5">
    <location>
        <begin position="263"/>
        <end position="264"/>
    </location>
    <ligand>
        <name>ATP</name>
        <dbReference type="ChEBI" id="CHEBI:30616"/>
    </ligand>
</feature>
<dbReference type="InterPro" id="IPR003135">
    <property type="entry name" value="ATP-grasp_carboxylate-amine"/>
</dbReference>
<keyword evidence="1 5" id="KW-0436">Ligase</keyword>
<comment type="function">
    <text evidence="5">Catalyzes the ATP-dependent conversion of 5-aminoimidazole ribonucleotide (AIR) and HCO(3)(-) to N5-carboxyaminoimidazole ribonucleotide (N5-CAIR).</text>
</comment>
<dbReference type="FunFam" id="3.30.470.20:FF:000029">
    <property type="entry name" value="N5-carboxyaminoimidazole ribonucleotide synthase"/>
    <property type="match status" value="1"/>
</dbReference>
<dbReference type="GO" id="GO:0006189">
    <property type="term" value="P:'de novo' IMP biosynthetic process"/>
    <property type="evidence" value="ECO:0007669"/>
    <property type="project" value="UniProtKB-UniRule"/>
</dbReference>
<comment type="function">
    <text evidence="6">Catalyzes the ATP-dependent conversion of 5-aminoimidazole ribonucleotide (AIR) and HCO(3)- to N5-carboxyaminoimidazole ribonucleotide (N5-CAIR).</text>
</comment>
<dbReference type="AlphaFoldDB" id="A0AAE2YML2"/>
<evidence type="ECO:0000256" key="6">
    <source>
        <dbReference type="RuleBase" id="RU361200"/>
    </source>
</evidence>
<dbReference type="NCBIfam" id="NF004676">
    <property type="entry name" value="PRK06019.1-2"/>
    <property type="match status" value="1"/>
</dbReference>
<dbReference type="Gene3D" id="3.30.470.20">
    <property type="entry name" value="ATP-grasp fold, B domain"/>
    <property type="match status" value="1"/>
</dbReference>
<dbReference type="HAMAP" id="MF_01928">
    <property type="entry name" value="PurK"/>
    <property type="match status" value="1"/>
</dbReference>
<feature type="binding site" evidence="5">
    <location>
        <begin position="148"/>
        <end position="154"/>
    </location>
    <ligand>
        <name>ATP</name>
        <dbReference type="ChEBI" id="CHEBI:30616"/>
    </ligand>
</feature>
<keyword evidence="9" id="KW-1185">Reference proteome</keyword>
<dbReference type="GO" id="GO:0004638">
    <property type="term" value="F:phosphoribosylaminoimidazole carboxylase activity"/>
    <property type="evidence" value="ECO:0007669"/>
    <property type="project" value="InterPro"/>
</dbReference>
<dbReference type="EC" id="6.3.4.18" evidence="5 6"/>
<dbReference type="Pfam" id="PF17769">
    <property type="entry name" value="PurK_C"/>
    <property type="match status" value="1"/>
</dbReference>
<dbReference type="Pfam" id="PF22660">
    <property type="entry name" value="RS_preATP-grasp-like"/>
    <property type="match status" value="1"/>
</dbReference>
<dbReference type="GO" id="GO:0034028">
    <property type="term" value="F:5-(carboxyamino)imidazole ribonucleotide synthase activity"/>
    <property type="evidence" value="ECO:0007669"/>
    <property type="project" value="UniProtKB-UniRule"/>
</dbReference>
<accession>A0AAE2YML2</accession>
<dbReference type="PANTHER" id="PTHR11609">
    <property type="entry name" value="PURINE BIOSYNTHESIS PROTEIN 6/7, PUR6/7"/>
    <property type="match status" value="1"/>
</dbReference>
<comment type="caution">
    <text evidence="8">The sequence shown here is derived from an EMBL/GenBank/DDBJ whole genome shotgun (WGS) entry which is preliminary data.</text>
</comment>
<dbReference type="InterPro" id="IPR013815">
    <property type="entry name" value="ATP_grasp_subdomain_1"/>
</dbReference>
<protein>
    <recommendedName>
        <fullName evidence="5 6">N5-carboxyaminoimidazole ribonucleotide synthase</fullName>
        <shortName evidence="5 6">N5-CAIR synthase</shortName>
        <ecNumber evidence="5 6">6.3.4.18</ecNumber>
    </recommendedName>
    <alternativeName>
        <fullName evidence="5 6">5-(carboxyamino)imidazole ribonucleotide synthetase</fullName>
    </alternativeName>
</protein>
<reference evidence="8" key="1">
    <citation type="journal article" date="2021" name="ISME J.">
        <title>Genomic evolution of the class Acidithiobacillia: deep-branching Proteobacteria living in extreme acidic conditions.</title>
        <authorList>
            <person name="Moya-Beltran A."/>
            <person name="Beard S."/>
            <person name="Rojas-Villalobos C."/>
            <person name="Issotta F."/>
            <person name="Gallardo Y."/>
            <person name="Ulloa R."/>
            <person name="Giaveno A."/>
            <person name="Degli Esposti M."/>
            <person name="Johnson D.B."/>
            <person name="Quatrini R."/>
        </authorList>
    </citation>
    <scope>NUCLEOTIDE SEQUENCE</scope>
    <source>
        <strain evidence="8">VAN18-1</strain>
    </source>
</reference>
<dbReference type="InterPro" id="IPR016185">
    <property type="entry name" value="PreATP-grasp_dom_sf"/>
</dbReference>
<name>A0AAE2YML2_9PROT</name>
<evidence type="ECO:0000259" key="7">
    <source>
        <dbReference type="PROSITE" id="PS50975"/>
    </source>
</evidence>
<dbReference type="InterPro" id="IPR054350">
    <property type="entry name" value="PurT/PurK_preATP-grasp"/>
</dbReference>
<sequence>MIAPGSVLGVLGGGQLGLMFALAARRLDYDVWVFDPDPKAPAAAVAARHFCAPFTEDAVLAEFCAGVAAVTVEREQIPLSTLAYCAERLPLRPGPEALRIAQDRRLEKAFFRDLGLVTAPFALLEQAADLPAAAQLAFPAILKTAQDGYDGKGQVAVASAADLATAWQELGQRPALLEARVALRQEFSVILARSSDGLAVFYPIAENRHRHGILDLSIVPCELSEAHQEQARRAALRIAEALEYVGVLAVEFFLSADGELLVNEMAPRPHNSGHYTLDACVHSQFDQQVRALTGLPLGDTRLLSPVAMLNLLGEWWQGAGPDWNAWLCHPQVKPYLYGKSEARPGRKMGHLNILAESRTAALRTVAELCGADSGY</sequence>
<comment type="pathway">
    <text evidence="5 6">Purine metabolism; IMP biosynthesis via de novo pathway; 5-amino-1-(5-phospho-D-ribosyl)imidazole-4-carboxylate from 5-amino-1-(5-phospho-D-ribosyl)imidazole (N5-CAIR route): step 1/2.</text>
</comment>
<proteinExistence type="inferred from homology"/>
<dbReference type="InterPro" id="IPR011054">
    <property type="entry name" value="Rudment_hybrid_motif"/>
</dbReference>
<dbReference type="NCBIfam" id="NF004679">
    <property type="entry name" value="PRK06019.1-5"/>
    <property type="match status" value="1"/>
</dbReference>
<dbReference type="EMBL" id="JAAXYO010000016">
    <property type="protein sequence ID" value="MBU2786782.1"/>
    <property type="molecule type" value="Genomic_DNA"/>
</dbReference>
<comment type="catalytic activity">
    <reaction evidence="5 6">
        <text>5-amino-1-(5-phospho-beta-D-ribosyl)imidazole + hydrogencarbonate + ATP = 5-carboxyamino-1-(5-phospho-D-ribosyl)imidazole + ADP + phosphate + 2 H(+)</text>
        <dbReference type="Rhea" id="RHEA:19317"/>
        <dbReference type="ChEBI" id="CHEBI:15378"/>
        <dbReference type="ChEBI" id="CHEBI:17544"/>
        <dbReference type="ChEBI" id="CHEBI:30616"/>
        <dbReference type="ChEBI" id="CHEBI:43474"/>
        <dbReference type="ChEBI" id="CHEBI:58730"/>
        <dbReference type="ChEBI" id="CHEBI:137981"/>
        <dbReference type="ChEBI" id="CHEBI:456216"/>
        <dbReference type="EC" id="6.3.4.18"/>
    </reaction>
</comment>
<dbReference type="InterPro" id="IPR011761">
    <property type="entry name" value="ATP-grasp"/>
</dbReference>
<dbReference type="SUPFAM" id="SSF52440">
    <property type="entry name" value="PreATP-grasp domain"/>
    <property type="match status" value="1"/>
</dbReference>
<feature type="domain" description="ATP-grasp" evidence="7">
    <location>
        <begin position="108"/>
        <end position="293"/>
    </location>
</feature>
<gene>
    <name evidence="5 6" type="primary">purK</name>
    <name evidence="8" type="ORF">HFQ13_00890</name>
</gene>
<dbReference type="Gene3D" id="3.40.50.20">
    <property type="match status" value="1"/>
</dbReference>
<dbReference type="SUPFAM" id="SSF56059">
    <property type="entry name" value="Glutathione synthetase ATP-binding domain-like"/>
    <property type="match status" value="1"/>
</dbReference>
<dbReference type="GO" id="GO:0005524">
    <property type="term" value="F:ATP binding"/>
    <property type="evidence" value="ECO:0007669"/>
    <property type="project" value="UniProtKB-UniRule"/>
</dbReference>
<evidence type="ECO:0000256" key="3">
    <source>
        <dbReference type="ARBA" id="ARBA00022755"/>
    </source>
</evidence>
<dbReference type="SUPFAM" id="SSF51246">
    <property type="entry name" value="Rudiment single hybrid motif"/>
    <property type="match status" value="1"/>
</dbReference>
<dbReference type="Gene3D" id="3.30.1490.20">
    <property type="entry name" value="ATP-grasp fold, A domain"/>
    <property type="match status" value="1"/>
</dbReference>
<evidence type="ECO:0000256" key="1">
    <source>
        <dbReference type="ARBA" id="ARBA00022598"/>
    </source>
</evidence>
<dbReference type="PROSITE" id="PS50975">
    <property type="entry name" value="ATP_GRASP"/>
    <property type="match status" value="1"/>
</dbReference>
<keyword evidence="2 5" id="KW-0547">Nucleotide-binding</keyword>
<comment type="similarity">
    <text evidence="5 6">Belongs to the PurK/PurT family.</text>
</comment>
<dbReference type="InterPro" id="IPR040686">
    <property type="entry name" value="PurK_C"/>
</dbReference>
<feature type="binding site" evidence="5">
    <location>
        <position position="186"/>
    </location>
    <ligand>
        <name>ATP</name>
        <dbReference type="ChEBI" id="CHEBI:30616"/>
    </ligand>
</feature>
<keyword evidence="3 5" id="KW-0658">Purine biosynthesis</keyword>
<evidence type="ECO:0000313" key="8">
    <source>
        <dbReference type="EMBL" id="MBU2786782.1"/>
    </source>
</evidence>
<dbReference type="RefSeq" id="WP_215872907.1">
    <property type="nucleotide sequence ID" value="NZ_JAAXYO010000016.1"/>
</dbReference>
<dbReference type="NCBIfam" id="NF004677">
    <property type="entry name" value="PRK06019.1-3"/>
    <property type="match status" value="1"/>
</dbReference>